<organism evidence="2 3">
    <name type="scientific">Curtobacterium herbarum</name>
    <dbReference type="NCBI Taxonomy" id="150122"/>
    <lineage>
        <taxon>Bacteria</taxon>
        <taxon>Bacillati</taxon>
        <taxon>Actinomycetota</taxon>
        <taxon>Actinomycetes</taxon>
        <taxon>Micrococcales</taxon>
        <taxon>Microbacteriaceae</taxon>
        <taxon>Curtobacterium</taxon>
    </lineage>
</organism>
<evidence type="ECO:0000313" key="2">
    <source>
        <dbReference type="EMBL" id="GAA1493613.1"/>
    </source>
</evidence>
<dbReference type="Proteomes" id="UP001501742">
    <property type="component" value="Unassembled WGS sequence"/>
</dbReference>
<comment type="caution">
    <text evidence="2">The sequence shown here is derived from an EMBL/GenBank/DDBJ whole genome shotgun (WGS) entry which is preliminary data.</text>
</comment>
<keyword evidence="1" id="KW-1133">Transmembrane helix</keyword>
<gene>
    <name evidence="2" type="ORF">GCM10009627_19590</name>
</gene>
<proteinExistence type="predicted"/>
<dbReference type="EMBL" id="BAAAJX010000008">
    <property type="protein sequence ID" value="GAA1493613.1"/>
    <property type="molecule type" value="Genomic_DNA"/>
</dbReference>
<evidence type="ECO:0000313" key="3">
    <source>
        <dbReference type="Proteomes" id="UP001501742"/>
    </source>
</evidence>
<reference evidence="3" key="1">
    <citation type="journal article" date="2019" name="Int. J. Syst. Evol. Microbiol.">
        <title>The Global Catalogue of Microorganisms (GCM) 10K type strain sequencing project: providing services to taxonomists for standard genome sequencing and annotation.</title>
        <authorList>
            <consortium name="The Broad Institute Genomics Platform"/>
            <consortium name="The Broad Institute Genome Sequencing Center for Infectious Disease"/>
            <person name="Wu L."/>
            <person name="Ma J."/>
        </authorList>
    </citation>
    <scope>NUCLEOTIDE SEQUENCE [LARGE SCALE GENOMIC DNA]</scope>
    <source>
        <strain evidence="3">JCM 12140</strain>
    </source>
</reference>
<evidence type="ECO:0000256" key="1">
    <source>
        <dbReference type="SAM" id="Phobius"/>
    </source>
</evidence>
<sequence length="236" mass="24716">MFVGLQCRDWGQNHRCTSWIRGETMKISRTMITLSTAAALVAATTISAAPATAADTAPAARTVASTTTGSLHYSDRDIVDFLVFGRGAIATEQPELLKQMNITTVAEAPASVTDRLLSDLESVDPAFHSRVTAEAQAGDPYKAEASIRAFSKDVEAVAAKYQVSQKTVRAASTAATANGQVYAFSNYVVSVQVALTASLAVSVIGVVAALAVFAYQKPGDSSAIAREGYASSWASL</sequence>
<accession>A0ABP4K402</accession>
<protein>
    <submittedName>
        <fullName evidence="2">Uncharacterized protein</fullName>
    </submittedName>
</protein>
<keyword evidence="1" id="KW-0812">Transmembrane</keyword>
<dbReference type="RefSeq" id="WP_204606901.1">
    <property type="nucleotide sequence ID" value="NZ_BAAAJX010000008.1"/>
</dbReference>
<feature type="transmembrane region" description="Helical" evidence="1">
    <location>
        <begin position="193"/>
        <end position="215"/>
    </location>
</feature>
<keyword evidence="1" id="KW-0472">Membrane</keyword>
<keyword evidence="3" id="KW-1185">Reference proteome</keyword>
<dbReference type="Pfam" id="PF26137">
    <property type="entry name" value="Toxin_SdpC"/>
    <property type="match status" value="1"/>
</dbReference>
<name>A0ABP4K402_9MICO</name>
<dbReference type="InterPro" id="IPR023888">
    <property type="entry name" value="SdpC-like"/>
</dbReference>